<reference evidence="1 2" key="1">
    <citation type="journal article" date="2005" name="Nature">
        <title>The genome of the social amoeba Dictyostelium discoideum.</title>
        <authorList>
            <consortium name="The Dictyostelium discoideum Sequencing Consortium"/>
            <person name="Eichinger L."/>
            <person name="Pachebat J.A."/>
            <person name="Glockner G."/>
            <person name="Rajandream M.A."/>
            <person name="Sucgang R."/>
            <person name="Berriman M."/>
            <person name="Song J."/>
            <person name="Olsen R."/>
            <person name="Szafranski K."/>
            <person name="Xu Q."/>
            <person name="Tunggal B."/>
            <person name="Kummerfeld S."/>
            <person name="Madera M."/>
            <person name="Konfortov B.A."/>
            <person name="Rivero F."/>
            <person name="Bankier A.T."/>
            <person name="Lehmann R."/>
            <person name="Hamlin N."/>
            <person name="Davies R."/>
            <person name="Gaudet P."/>
            <person name="Fey P."/>
            <person name="Pilcher K."/>
            <person name="Chen G."/>
            <person name="Saunders D."/>
            <person name="Sodergren E."/>
            <person name="Davis P."/>
            <person name="Kerhornou A."/>
            <person name="Nie X."/>
            <person name="Hall N."/>
            <person name="Anjard C."/>
            <person name="Hemphill L."/>
            <person name="Bason N."/>
            <person name="Farbrother P."/>
            <person name="Desany B."/>
            <person name="Just E."/>
            <person name="Morio T."/>
            <person name="Rost R."/>
            <person name="Churcher C."/>
            <person name="Cooper J."/>
            <person name="Haydock S."/>
            <person name="van Driessche N."/>
            <person name="Cronin A."/>
            <person name="Goodhead I."/>
            <person name="Muzny D."/>
            <person name="Mourier T."/>
            <person name="Pain A."/>
            <person name="Lu M."/>
            <person name="Harper D."/>
            <person name="Lindsay R."/>
            <person name="Hauser H."/>
            <person name="James K."/>
            <person name="Quiles M."/>
            <person name="Madan Babu M."/>
            <person name="Saito T."/>
            <person name="Buchrieser C."/>
            <person name="Wardroper A."/>
            <person name="Felder M."/>
            <person name="Thangavelu M."/>
            <person name="Johnson D."/>
            <person name="Knights A."/>
            <person name="Loulseged H."/>
            <person name="Mungall K."/>
            <person name="Oliver K."/>
            <person name="Price C."/>
            <person name="Quail M.A."/>
            <person name="Urushihara H."/>
            <person name="Hernandez J."/>
            <person name="Rabbinowitsch E."/>
            <person name="Steffen D."/>
            <person name="Sanders M."/>
            <person name="Ma J."/>
            <person name="Kohara Y."/>
            <person name="Sharp S."/>
            <person name="Simmonds M."/>
            <person name="Spiegler S."/>
            <person name="Tivey A."/>
            <person name="Sugano S."/>
            <person name="White B."/>
            <person name="Walker D."/>
            <person name="Woodward J."/>
            <person name="Winckler T."/>
            <person name="Tanaka Y."/>
            <person name="Shaulsky G."/>
            <person name="Schleicher M."/>
            <person name="Weinstock G."/>
            <person name="Rosenthal A."/>
            <person name="Cox E.C."/>
            <person name="Chisholm R.L."/>
            <person name="Gibbs R."/>
            <person name="Loomis W.F."/>
            <person name="Platzer M."/>
            <person name="Kay R.R."/>
            <person name="Williams J."/>
            <person name="Dear P.H."/>
            <person name="Noegel A.A."/>
            <person name="Barrell B."/>
            <person name="Kuspa A."/>
        </authorList>
    </citation>
    <scope>NUCLEOTIDE SEQUENCE [LARGE SCALE GENOMIC DNA]</scope>
    <source>
        <strain evidence="1 2">AX4</strain>
    </source>
</reference>
<evidence type="ECO:0000313" key="1">
    <source>
        <dbReference type="EMBL" id="EAL69271.1"/>
    </source>
</evidence>
<dbReference type="AlphaFoldDB" id="Q551R8"/>
<dbReference type="EMBL" id="AAFI02000014">
    <property type="protein sequence ID" value="EAL69271.1"/>
    <property type="molecule type" value="Genomic_DNA"/>
</dbReference>
<dbReference type="GeneID" id="8620466"/>
<dbReference type="dictyBase" id="DDB_G0276381"/>
<proteinExistence type="predicted"/>
<dbReference type="Proteomes" id="UP000002195">
    <property type="component" value="Unassembled WGS sequence"/>
</dbReference>
<dbReference type="PaxDb" id="44689-DDB0203822"/>
<gene>
    <name evidence="1" type="ORF">DDB_G0276381</name>
</gene>
<comment type="caution">
    <text evidence="1">The sequence shown here is derived from an EMBL/GenBank/DDBJ whole genome shotgun (WGS) entry which is preliminary data.</text>
</comment>
<dbReference type="VEuPathDB" id="AmoebaDB:DDB_G0276381"/>
<accession>Q551R8</accession>
<sequence>MPSFNIYFYCGYQYNITIETNNPPITQISGHTNFNIIVPMTFNSTHYSMELSSYFTSYQSSFNVMVSFNRFESTAQHVFTIMPPNFEGVKSISNDLTQFEIIGNGLKHNNFYNFLKDIRCDQDMSFDPSKERFVCYSAFSNSCFSFGYSNKFFNLTNQYFFFCWYVCIKIPTINSIERIGSFLLIDAEFHCQNYVDSIRKGISIGARIIWFTRECK</sequence>
<dbReference type="InParanoid" id="Q551R8"/>
<name>Q551R8_DICDI</name>
<keyword evidence="2" id="KW-1185">Reference proteome</keyword>
<dbReference type="KEGG" id="ddi:DDB_G0276381"/>
<organism evidence="1 2">
    <name type="scientific">Dictyostelium discoideum</name>
    <name type="common">Social amoeba</name>
    <dbReference type="NCBI Taxonomy" id="44689"/>
    <lineage>
        <taxon>Eukaryota</taxon>
        <taxon>Amoebozoa</taxon>
        <taxon>Evosea</taxon>
        <taxon>Eumycetozoa</taxon>
        <taxon>Dictyostelia</taxon>
        <taxon>Dictyosteliales</taxon>
        <taxon>Dictyosteliaceae</taxon>
        <taxon>Dictyostelium</taxon>
    </lineage>
</organism>
<evidence type="ECO:0000313" key="2">
    <source>
        <dbReference type="Proteomes" id="UP000002195"/>
    </source>
</evidence>
<protein>
    <submittedName>
        <fullName evidence="1">Uncharacterized protein</fullName>
    </submittedName>
</protein>
<dbReference type="HOGENOM" id="CLU_1279704_0_0_1"/>
<dbReference type="RefSeq" id="XP_643193.1">
    <property type="nucleotide sequence ID" value="XM_638101.1"/>
</dbReference>